<gene>
    <name evidence="2" type="ORF">Syun_016555</name>
</gene>
<proteinExistence type="predicted"/>
<protein>
    <submittedName>
        <fullName evidence="2">Uncharacterized protein</fullName>
    </submittedName>
</protein>
<accession>A0AAP0J7K0</accession>
<feature type="compositionally biased region" description="Basic and acidic residues" evidence="1">
    <location>
        <begin position="28"/>
        <end position="42"/>
    </location>
</feature>
<sequence length="101" mass="10968">MGLMLDSTGFWVEKEPQGISSDENEGEEHEKEGDMNGDKGLGDDEVGDTDIEVCLVVKVRRGSEDIDASSSREFSEHGSVISKEETREDGDSVDDVNMAGN</sequence>
<comment type="caution">
    <text evidence="2">The sequence shown here is derived from an EMBL/GenBank/DDBJ whole genome shotgun (WGS) entry which is preliminary data.</text>
</comment>
<feature type="region of interest" description="Disordered" evidence="1">
    <location>
        <begin position="62"/>
        <end position="101"/>
    </location>
</feature>
<dbReference type="Proteomes" id="UP001420932">
    <property type="component" value="Unassembled WGS sequence"/>
</dbReference>
<keyword evidence="3" id="KW-1185">Reference proteome</keyword>
<reference evidence="2 3" key="1">
    <citation type="submission" date="2024-01" db="EMBL/GenBank/DDBJ databases">
        <title>Genome assemblies of Stephania.</title>
        <authorList>
            <person name="Yang L."/>
        </authorList>
    </citation>
    <scope>NUCLEOTIDE SEQUENCE [LARGE SCALE GENOMIC DNA]</scope>
    <source>
        <strain evidence="2">YNDBR</strain>
        <tissue evidence="2">Leaf</tissue>
    </source>
</reference>
<dbReference type="EMBL" id="JBBNAF010000007">
    <property type="protein sequence ID" value="KAK9127758.1"/>
    <property type="molecule type" value="Genomic_DNA"/>
</dbReference>
<feature type="region of interest" description="Disordered" evidence="1">
    <location>
        <begin position="1"/>
        <end position="47"/>
    </location>
</feature>
<name>A0AAP0J7K0_9MAGN</name>
<organism evidence="2 3">
    <name type="scientific">Stephania yunnanensis</name>
    <dbReference type="NCBI Taxonomy" id="152371"/>
    <lineage>
        <taxon>Eukaryota</taxon>
        <taxon>Viridiplantae</taxon>
        <taxon>Streptophyta</taxon>
        <taxon>Embryophyta</taxon>
        <taxon>Tracheophyta</taxon>
        <taxon>Spermatophyta</taxon>
        <taxon>Magnoliopsida</taxon>
        <taxon>Ranunculales</taxon>
        <taxon>Menispermaceae</taxon>
        <taxon>Menispermoideae</taxon>
        <taxon>Cissampelideae</taxon>
        <taxon>Stephania</taxon>
    </lineage>
</organism>
<evidence type="ECO:0000256" key="1">
    <source>
        <dbReference type="SAM" id="MobiDB-lite"/>
    </source>
</evidence>
<dbReference type="AlphaFoldDB" id="A0AAP0J7K0"/>
<evidence type="ECO:0000313" key="2">
    <source>
        <dbReference type="EMBL" id="KAK9127758.1"/>
    </source>
</evidence>
<evidence type="ECO:0000313" key="3">
    <source>
        <dbReference type="Proteomes" id="UP001420932"/>
    </source>
</evidence>